<dbReference type="InterPro" id="IPR007590">
    <property type="entry name" value="Saf4/Yju2"/>
</dbReference>
<protein>
    <recommendedName>
        <fullName evidence="3">Splicing factor YJU2</fullName>
    </recommendedName>
</protein>
<gene>
    <name evidence="1" type="ORF">L596_018247</name>
</gene>
<dbReference type="STRING" id="34508.A0A4U5N442"/>
<reference evidence="1 2" key="1">
    <citation type="journal article" date="2015" name="Genome Biol.">
        <title>Comparative genomics of Steinernema reveals deeply conserved gene regulatory networks.</title>
        <authorList>
            <person name="Dillman A.R."/>
            <person name="Macchietto M."/>
            <person name="Porter C.F."/>
            <person name="Rogers A."/>
            <person name="Williams B."/>
            <person name="Antoshechkin I."/>
            <person name="Lee M.M."/>
            <person name="Goodwin Z."/>
            <person name="Lu X."/>
            <person name="Lewis E.E."/>
            <person name="Goodrich-Blair H."/>
            <person name="Stock S.P."/>
            <person name="Adams B.J."/>
            <person name="Sternberg P.W."/>
            <person name="Mortazavi A."/>
        </authorList>
    </citation>
    <scope>NUCLEOTIDE SEQUENCE [LARGE SCALE GENOMIC DNA]</scope>
    <source>
        <strain evidence="1 2">ALL</strain>
    </source>
</reference>
<dbReference type="PANTHER" id="PTHR12111:SF1">
    <property type="entry name" value="SPLICING FACTOR YJU2"/>
    <property type="match status" value="1"/>
</dbReference>
<dbReference type="PANTHER" id="PTHR12111">
    <property type="entry name" value="SPLICING FACTOR YJU2"/>
    <property type="match status" value="1"/>
</dbReference>
<proteinExistence type="predicted"/>
<name>A0A4U5N442_STECR</name>
<dbReference type="GO" id="GO:0071006">
    <property type="term" value="C:U2-type catalytic step 1 spliceosome"/>
    <property type="evidence" value="ECO:0007669"/>
    <property type="project" value="TreeGrafter"/>
</dbReference>
<dbReference type="AlphaFoldDB" id="A0A4U5N442"/>
<dbReference type="OrthoDB" id="674963at2759"/>
<accession>A0A4U5N442</accession>
<keyword evidence="2" id="KW-1185">Reference proteome</keyword>
<evidence type="ECO:0008006" key="3">
    <source>
        <dbReference type="Google" id="ProtNLM"/>
    </source>
</evidence>
<sequence>MDEPDDPCLETTLSSDPNVWLCKCFRQASQKSLFRESATAIQMSGSERKCFQKLEFVQHVMAPYNMQCNTCKEYIYKGKKFNMRRETAGGENYLGLKIFRFFFRCPNCLAEITFKTDLENGDYQQEHGATRLFEANIA</sequence>
<comment type="caution">
    <text evidence="1">The sequence shown here is derived from an EMBL/GenBank/DDBJ whole genome shotgun (WGS) entry which is preliminary data.</text>
</comment>
<evidence type="ECO:0000313" key="2">
    <source>
        <dbReference type="Proteomes" id="UP000298663"/>
    </source>
</evidence>
<dbReference type="EMBL" id="AZBU02000005">
    <property type="protein sequence ID" value="TKR77236.1"/>
    <property type="molecule type" value="Genomic_DNA"/>
</dbReference>
<dbReference type="Pfam" id="PF04502">
    <property type="entry name" value="Saf4_Yju2"/>
    <property type="match status" value="1"/>
</dbReference>
<dbReference type="GO" id="GO:0000398">
    <property type="term" value="P:mRNA splicing, via spliceosome"/>
    <property type="evidence" value="ECO:0007669"/>
    <property type="project" value="InterPro"/>
</dbReference>
<dbReference type="Proteomes" id="UP000298663">
    <property type="component" value="Unassembled WGS sequence"/>
</dbReference>
<reference evidence="1 2" key="2">
    <citation type="journal article" date="2019" name="G3 (Bethesda)">
        <title>Hybrid Assembly of the Genome of the Entomopathogenic Nematode Steinernema carpocapsae Identifies the X-Chromosome.</title>
        <authorList>
            <person name="Serra L."/>
            <person name="Macchietto M."/>
            <person name="Macias-Munoz A."/>
            <person name="McGill C.J."/>
            <person name="Rodriguez I.M."/>
            <person name="Rodriguez B."/>
            <person name="Murad R."/>
            <person name="Mortazavi A."/>
        </authorList>
    </citation>
    <scope>NUCLEOTIDE SEQUENCE [LARGE SCALE GENOMIC DNA]</scope>
    <source>
        <strain evidence="1 2">ALL</strain>
    </source>
</reference>
<evidence type="ECO:0000313" key="1">
    <source>
        <dbReference type="EMBL" id="TKR77236.1"/>
    </source>
</evidence>
<organism evidence="1 2">
    <name type="scientific">Steinernema carpocapsae</name>
    <name type="common">Entomopathogenic nematode</name>
    <dbReference type="NCBI Taxonomy" id="34508"/>
    <lineage>
        <taxon>Eukaryota</taxon>
        <taxon>Metazoa</taxon>
        <taxon>Ecdysozoa</taxon>
        <taxon>Nematoda</taxon>
        <taxon>Chromadorea</taxon>
        <taxon>Rhabditida</taxon>
        <taxon>Tylenchina</taxon>
        <taxon>Panagrolaimomorpha</taxon>
        <taxon>Strongyloidoidea</taxon>
        <taxon>Steinernematidae</taxon>
        <taxon>Steinernema</taxon>
    </lineage>
</organism>